<dbReference type="AlphaFoldDB" id="A0A1H5N135"/>
<reference evidence="2 3" key="1">
    <citation type="submission" date="2016-10" db="EMBL/GenBank/DDBJ databases">
        <authorList>
            <person name="de Groot N.N."/>
        </authorList>
    </citation>
    <scope>NUCLEOTIDE SEQUENCE [LARGE SCALE GENOMIC DNA]</scope>
    <source>
        <strain evidence="2 3">BS3662</strain>
    </source>
</reference>
<accession>A0A1H5N135</accession>
<dbReference type="Proteomes" id="UP000198985">
    <property type="component" value="Unassembled WGS sequence"/>
</dbReference>
<keyword evidence="2" id="KW-0808">Transferase</keyword>
<evidence type="ECO:0000256" key="1">
    <source>
        <dbReference type="ARBA" id="ARBA00007274"/>
    </source>
</evidence>
<comment type="similarity">
    <text evidence="1">Belongs to the transferase hexapeptide repeat family.</text>
</comment>
<sequence length="176" mass="18715">MITDFIHAVLRRFWRARSEQIAKKWSRSVPFGDLISDRWERAEQLGFGEGTSVYDSVLVLGDVKVGRNCWIGPGVILDGSGGLVIGDNCSIAAGAQIYSHDTVQWAVTGGKAQAERQATSIGNNCYIGPNCVIAKGVSIGSGCIIGAASVVLKSVPDNSKAFGVPCRVFGNVEEIK</sequence>
<dbReference type="PANTHER" id="PTHR43300">
    <property type="entry name" value="ACETYLTRANSFERASE"/>
    <property type="match status" value="1"/>
</dbReference>
<dbReference type="InterPro" id="IPR001451">
    <property type="entry name" value="Hexapep"/>
</dbReference>
<dbReference type="Gene3D" id="2.160.10.10">
    <property type="entry name" value="Hexapeptide repeat proteins"/>
    <property type="match status" value="1"/>
</dbReference>
<dbReference type="EMBL" id="FNTY01000002">
    <property type="protein sequence ID" value="SEE94667.1"/>
    <property type="molecule type" value="Genomic_DNA"/>
</dbReference>
<dbReference type="SUPFAM" id="SSF51161">
    <property type="entry name" value="Trimeric LpxA-like enzymes"/>
    <property type="match status" value="1"/>
</dbReference>
<dbReference type="GO" id="GO:0016740">
    <property type="term" value="F:transferase activity"/>
    <property type="evidence" value="ECO:0007669"/>
    <property type="project" value="UniProtKB-KW"/>
</dbReference>
<organism evidence="2 3">
    <name type="scientific">Pseudomonas migulae</name>
    <dbReference type="NCBI Taxonomy" id="78543"/>
    <lineage>
        <taxon>Bacteria</taxon>
        <taxon>Pseudomonadati</taxon>
        <taxon>Pseudomonadota</taxon>
        <taxon>Gammaproteobacteria</taxon>
        <taxon>Pseudomonadales</taxon>
        <taxon>Pseudomonadaceae</taxon>
        <taxon>Pseudomonas</taxon>
    </lineage>
</organism>
<protein>
    <submittedName>
        <fullName evidence="2">Hexapeptide repeat of succinyl-transferase</fullName>
    </submittedName>
</protein>
<dbReference type="Pfam" id="PF14602">
    <property type="entry name" value="Hexapep_2"/>
    <property type="match status" value="1"/>
</dbReference>
<evidence type="ECO:0000313" key="2">
    <source>
        <dbReference type="EMBL" id="SEE94667.1"/>
    </source>
</evidence>
<proteinExistence type="inferred from homology"/>
<dbReference type="InterPro" id="IPR050179">
    <property type="entry name" value="Trans_hexapeptide_repeat"/>
</dbReference>
<dbReference type="InterPro" id="IPR011004">
    <property type="entry name" value="Trimer_LpxA-like_sf"/>
</dbReference>
<dbReference type="RefSeq" id="WP_235864446.1">
    <property type="nucleotide sequence ID" value="NZ_FNTY01000002.1"/>
</dbReference>
<gene>
    <name evidence="2" type="ORF">SAMN04490194_5311</name>
</gene>
<evidence type="ECO:0000313" key="3">
    <source>
        <dbReference type="Proteomes" id="UP000198985"/>
    </source>
</evidence>
<dbReference type="PANTHER" id="PTHR43300:SF11">
    <property type="entry name" value="ACETYLTRANSFERASE RV3034C-RELATED"/>
    <property type="match status" value="1"/>
</dbReference>
<name>A0A1H5N135_9PSED</name>
<dbReference type="CDD" id="cd04647">
    <property type="entry name" value="LbH_MAT_like"/>
    <property type="match status" value="1"/>
</dbReference>
<dbReference type="Pfam" id="PF00132">
    <property type="entry name" value="Hexapep"/>
    <property type="match status" value="1"/>
</dbReference>